<keyword evidence="2" id="KW-1185">Reference proteome</keyword>
<dbReference type="EMBL" id="AC010209">
    <property type="status" value="NOT_ANNOTATED_CDS"/>
    <property type="molecule type" value="Genomic_DNA"/>
</dbReference>
<dbReference type="EMBL" id="AC125628">
    <property type="status" value="NOT_ANNOTATED_CDS"/>
    <property type="molecule type" value="Genomic_DNA"/>
</dbReference>
<dbReference type="Ensembl" id="ENST00000546991.1">
    <property type="protein sequence ID" value="ENSP00000447867.1"/>
    <property type="gene ID" value="ENSG00000151572.19"/>
</dbReference>
<dbReference type="GeneTree" id="ENSGT00940000158600"/>
<dbReference type="ExpressionAtlas" id="F8VUH1">
    <property type="expression patterns" value="baseline and differential"/>
</dbReference>
<dbReference type="Bgee" id="ENSG00000151572">
    <property type="expression patterns" value="Expressed in corpus callosum and 93 other cell types or tissues"/>
</dbReference>
<organism evidence="1 2">
    <name type="scientific">Homo sapiens</name>
    <name type="common">Human</name>
    <dbReference type="NCBI Taxonomy" id="9606"/>
    <lineage>
        <taxon>Eukaryota</taxon>
        <taxon>Metazoa</taxon>
        <taxon>Chordata</taxon>
        <taxon>Craniata</taxon>
        <taxon>Vertebrata</taxon>
        <taxon>Euteleostomi</taxon>
        <taxon>Mammalia</taxon>
        <taxon>Eutheria</taxon>
        <taxon>Euarchontoglires</taxon>
        <taxon>Primates</taxon>
        <taxon>Haplorrhini</taxon>
        <taxon>Catarrhini</taxon>
        <taxon>Hominidae</taxon>
        <taxon>Homo</taxon>
    </lineage>
</organism>
<reference evidence="1" key="4">
    <citation type="submission" date="2025-08" db="UniProtKB">
        <authorList>
            <consortium name="Ensembl"/>
        </authorList>
    </citation>
    <scope>IDENTIFICATION</scope>
</reference>
<reference evidence="1 2" key="2">
    <citation type="journal article" date="2004" name="Nature">
        <title>Finishing the euchromatic sequence of the human genome.</title>
        <authorList>
            <consortium name="International Human Genome Sequencing Consortium"/>
        </authorList>
    </citation>
    <scope>NUCLEOTIDE SEQUENCE [LARGE SCALE GENOMIC DNA]</scope>
</reference>
<sequence length="11" mass="1053">MEASSSGITNG</sequence>
<feature type="non-terminal residue" evidence="1">
    <location>
        <position position="11"/>
    </location>
</feature>
<dbReference type="HOGENOM" id="CLU_3437570_0_0_1"/>
<dbReference type="OrthoDB" id="9512290at2759"/>
<dbReference type="OpenTargets" id="ENSG00000151572"/>
<dbReference type="EMBL" id="AC063947">
    <property type="status" value="NOT_ANNOTATED_CDS"/>
    <property type="molecule type" value="Genomic_DNA"/>
</dbReference>
<dbReference type="EMBL" id="KF570266">
    <property type="status" value="NOT_ANNOTATED_CDS"/>
    <property type="molecule type" value="Genomic_DNA"/>
</dbReference>
<reference evidence="1 2" key="1">
    <citation type="journal article" date="2001" name="Nature">
        <title>Initial sequencing and analysis of the human genome.</title>
        <authorList>
            <consortium name="International Human Genome Sequencing Consortium"/>
            <person name="Lander E.S."/>
            <person name="Linton L.M."/>
            <person name="Birren B."/>
            <person name="Nusbaum C."/>
            <person name="Zody M.C."/>
            <person name="Baldwin J."/>
            <person name="Devon K."/>
            <person name="Dewar K."/>
            <person name="Doyle M."/>
            <person name="FitzHugh W."/>
            <person name="Funke R."/>
            <person name="Gage D."/>
            <person name="Harris K."/>
            <person name="Heaford A."/>
            <person name="Howland J."/>
            <person name="Kann L."/>
            <person name="Lehoczky J."/>
            <person name="LeVine R."/>
            <person name="McEwan P."/>
            <person name="McKernan K."/>
            <person name="Meldrim J."/>
            <person name="Mesirov J.P."/>
            <person name="Miranda C."/>
            <person name="Morris W."/>
            <person name="Naylor J."/>
            <person name="Raymond C."/>
            <person name="Rosetti M."/>
            <person name="Santos R."/>
            <person name="Sheridan A."/>
            <person name="Sougnez C."/>
            <person name="Stange-Thomann N."/>
            <person name="Stojanovic N."/>
            <person name="Subramanian A."/>
            <person name="Wyman D."/>
            <person name="Rogers J."/>
            <person name="Sulston J."/>
            <person name="Ainscough R."/>
            <person name="Beck S."/>
            <person name="Bentley D."/>
            <person name="Burton J."/>
            <person name="Clee C."/>
            <person name="Carter N."/>
            <person name="Coulson A."/>
            <person name="Deadman R."/>
            <person name="Deloukas P."/>
            <person name="Dunham A."/>
            <person name="Dunham I."/>
            <person name="Durbin R."/>
            <person name="French L."/>
            <person name="Grafham D."/>
            <person name="Gregory S."/>
            <person name="Hubbard T."/>
            <person name="Humphray S."/>
            <person name="Hunt A."/>
            <person name="Jones M."/>
            <person name="Lloyd C."/>
            <person name="McMurray A."/>
            <person name="Matthews L."/>
            <person name="Mercer S."/>
            <person name="Milne S."/>
            <person name="Mullikin J.C."/>
            <person name="Mungall A."/>
            <person name="Plumb R."/>
            <person name="Ross M."/>
            <person name="Shownkeen R."/>
            <person name="Sims S."/>
            <person name="Waterston R.H."/>
            <person name="Wilson R.K."/>
            <person name="Hillier L.W."/>
            <person name="McPherson J.D."/>
            <person name="Marra M.A."/>
            <person name="Mardis E.R."/>
            <person name="Fulton L.A."/>
            <person name="Chinwalla A.T."/>
            <person name="Pepin K.H."/>
            <person name="Gish W.R."/>
            <person name="Chissoe S.L."/>
            <person name="Wendl M.C."/>
            <person name="Delehaunty K.D."/>
            <person name="Miner T.L."/>
            <person name="Delehaunty A."/>
            <person name="Kramer J.B."/>
            <person name="Cook L.L."/>
            <person name="Fulton R.S."/>
            <person name="Johnson D.L."/>
            <person name="Minx P.J."/>
            <person name="Clifton S.W."/>
            <person name="Hawkins T."/>
            <person name="Branscomb E."/>
            <person name="Predki P."/>
            <person name="Richardson P."/>
            <person name="Wenning S."/>
            <person name="Slezak T."/>
            <person name="Doggett N."/>
            <person name="Cheng J.F."/>
            <person name="Olsen A."/>
            <person name="Lucas S."/>
            <person name="Elkin C."/>
            <person name="Uberbacher E."/>
            <person name="Frazier M."/>
            <person name="Gibbs R.A."/>
            <person name="Muzny D.M."/>
            <person name="Scherer S.E."/>
            <person name="Bouck J.B."/>
            <person name="Sodergren E.J."/>
            <person name="Worley K.C."/>
            <person name="Rives C.M."/>
            <person name="Gorrell J.H."/>
            <person name="Metzker M.L."/>
            <person name="Naylor S.L."/>
            <person name="Kucherlapati R.S."/>
            <person name="Nelson D.L."/>
            <person name="Weinstock G.M."/>
            <person name="Sakaki Y."/>
            <person name="Fujiyama A."/>
            <person name="Hattori M."/>
            <person name="Yada T."/>
            <person name="Toyoda A."/>
            <person name="Itoh T."/>
            <person name="Kawagoe C."/>
            <person name="Watanabe H."/>
            <person name="Totoki Y."/>
            <person name="Taylor T."/>
            <person name="Weissenbach J."/>
            <person name="Heilig R."/>
            <person name="Saurin W."/>
            <person name="Artiguenave F."/>
            <person name="Brottier P."/>
            <person name="Bruls T."/>
            <person name="Pelletier E."/>
            <person name="Robert C."/>
            <person name="Wincker P."/>
            <person name="Smith D.R."/>
            <person name="Doucette-Stamm L."/>
            <person name="Rubenfield M."/>
            <person name="Weinstock K."/>
            <person name="Lee H.M."/>
            <person name="Dubois J."/>
            <person name="Rosenthal A."/>
            <person name="Platzer M."/>
            <person name="Nyakatura G."/>
            <person name="Taudien S."/>
            <person name="Rump A."/>
            <person name="Yang H."/>
            <person name="Yu J."/>
            <person name="Wang J."/>
            <person name="Huang G."/>
            <person name="Gu J."/>
            <person name="Hood L."/>
            <person name="Rowen L."/>
            <person name="Madan A."/>
            <person name="Qin S."/>
            <person name="Davis R.W."/>
            <person name="Federspiel N.A."/>
            <person name="Abola A.P."/>
            <person name="Proctor M.J."/>
            <person name="Myers R.M."/>
            <person name="Schmutz J."/>
            <person name="Dickson M."/>
            <person name="Grimwood J."/>
            <person name="Cox D.R."/>
            <person name="Olson M.V."/>
            <person name="Kaul R."/>
            <person name="Raymond C."/>
            <person name="Shimizu N."/>
            <person name="Kawasaki K."/>
            <person name="Minoshima S."/>
            <person name="Evans G.A."/>
            <person name="Athanasiou M."/>
            <person name="Schultz R."/>
            <person name="Roe B.A."/>
            <person name="Chen F."/>
            <person name="Pan H."/>
            <person name="Ramser J."/>
            <person name="Lehrach H."/>
            <person name="Reinhardt R."/>
            <person name="McCombie W.R."/>
            <person name="de la Bastide M."/>
            <person name="Dedhia N."/>
            <person name="Blocker H."/>
            <person name="Hornischer K."/>
            <person name="Nordsiek G."/>
            <person name="Agarwala R."/>
            <person name="Aravind L."/>
            <person name="Bailey J.A."/>
            <person name="Bateman A."/>
            <person name="Batzoglou S."/>
            <person name="Birney E."/>
            <person name="Bork P."/>
            <person name="Brown D.G."/>
            <person name="Burge C.B."/>
            <person name="Cerutti L."/>
            <person name="Chen H.C."/>
            <person name="Church D."/>
            <person name="Clamp M."/>
            <person name="Copley R.R."/>
            <person name="Doerks T."/>
            <person name="Eddy S.R."/>
            <person name="Eichler E.E."/>
            <person name="Furey T.S."/>
            <person name="Galagan J."/>
            <person name="Gilbert J.G."/>
            <person name="Harmon C."/>
            <person name="Hayashizaki Y."/>
            <person name="Haussler D."/>
            <person name="Hermjakob H."/>
            <person name="Hokamp K."/>
            <person name="Jang W."/>
            <person name="Johnson L.S."/>
            <person name="Jones T.A."/>
            <person name="Kasif S."/>
            <person name="Kaspryzk A."/>
            <person name="Kennedy S."/>
            <person name="Kent W.J."/>
            <person name="Kitts P."/>
            <person name="Koonin E.V."/>
            <person name="Korf I."/>
            <person name="Kulp D."/>
            <person name="Lancet D."/>
            <person name="Lowe T.M."/>
            <person name="McLysaght A."/>
            <person name="Mikkelsen T."/>
            <person name="Moran J.V."/>
            <person name="Mulder N."/>
            <person name="Pollara V.J."/>
            <person name="Ponting C.P."/>
            <person name="Schuler G."/>
            <person name="Schultz J."/>
            <person name="Slater G."/>
            <person name="Smit A.F."/>
            <person name="Stupka E."/>
            <person name="Szustakowski J."/>
            <person name="Thierry-Mieg D."/>
            <person name="Thierry-Mieg J."/>
            <person name="Wagner L."/>
            <person name="Wallis J."/>
            <person name="Wheeler R."/>
            <person name="Williams A."/>
            <person name="Wolf Y.I."/>
            <person name="Wolfe K.H."/>
            <person name="Yang S.P."/>
            <person name="Yeh R.F."/>
            <person name="Collins F."/>
            <person name="Guyer M.S."/>
            <person name="Peterson J."/>
            <person name="Felsenfeld A."/>
            <person name="Wetterstrand K.A."/>
            <person name="Patrinos A."/>
            <person name="Morgan M.J."/>
            <person name="de Jong P."/>
            <person name="Catanese J.J."/>
            <person name="Osoegawa K."/>
            <person name="Shizuya H."/>
            <person name="Choi S."/>
            <person name="Chen Y.J."/>
        </authorList>
    </citation>
    <scope>NUCLEOTIDE SEQUENCE [LARGE SCALE GENOMIC DNA]</scope>
</reference>
<dbReference type="OMA" id="SQAFHPL"/>
<dbReference type="Proteomes" id="UP000005640">
    <property type="component" value="Chromosome 12"/>
</dbReference>
<dbReference type="EMBL" id="AC079953">
    <property type="status" value="NOT_ANNOTATED_CDS"/>
    <property type="molecule type" value="Genomic_DNA"/>
</dbReference>
<dbReference type="Ensembl" id="ENST00000546991.1">
    <property type="protein sequence ID" value="ENSP00000447867.1"/>
    <property type="gene ID" value="ENSG00000151572.18"/>
</dbReference>
<proteinExistence type="predicted"/>
<evidence type="ECO:0000313" key="2">
    <source>
        <dbReference type="Proteomes" id="UP000005640"/>
    </source>
</evidence>
<dbReference type="MassIVE" id="F8VUH1"/>
<dbReference type="EMBL" id="AC127893">
    <property type="status" value="NOT_ANNOTATED_CDS"/>
    <property type="molecule type" value="Genomic_DNA"/>
</dbReference>
<dbReference type="HGNC" id="HGNC:23837">
    <property type="gene designation" value="ANO4"/>
</dbReference>
<dbReference type="ChiTaRS" id="ANO4">
    <property type="organism name" value="human"/>
</dbReference>
<reference evidence="1 2" key="3">
    <citation type="journal article" date="2006" name="Nature">
        <title>The finished DNA sequence of human chromosome 12.</title>
        <authorList>
            <consortium name="Baylor College of Medicine Human Genome Sequencing Center Sequence Production Team"/>
            <person name="Scherer S.E."/>
            <person name="Muzny D.M."/>
            <person name="Buhay C.J."/>
            <person name="Chen R."/>
            <person name="Cree A."/>
            <person name="Ding Y."/>
            <person name="Dugan-Rocha S."/>
            <person name="Gill R."/>
            <person name="Gunaratne P."/>
            <person name="Harris R.A."/>
            <person name="Hawes A.C."/>
            <person name="Hernandez J."/>
            <person name="Hodgson A.V."/>
            <person name="Hume J."/>
            <person name="Jackson A."/>
            <person name="Khan Z.M."/>
            <person name="Kovar-Smith C."/>
            <person name="Lewis L.R."/>
            <person name="Lozado R.J."/>
            <person name="Metzker M.L."/>
            <person name="Milosavljevic A."/>
            <person name="Miner G.R."/>
            <person name="Montgomery K.T."/>
            <person name="Morgan M.B."/>
            <person name="Nazareth L.V."/>
            <person name="Scott G."/>
            <person name="Sodergren E."/>
            <person name="Song X.Z."/>
            <person name="Steffen D."/>
            <person name="Lovering R.C."/>
            <person name="Wheeler D.A."/>
            <person name="Worley K.C."/>
            <person name="Yuan Y."/>
            <person name="Zhang Z."/>
            <person name="Adams C.Q."/>
            <person name="Ansari-Lari M.A."/>
            <person name="Ayele M."/>
            <person name="Brown M.J."/>
            <person name="Chen G."/>
            <person name="Chen Z."/>
            <person name="Clerc-Blankenburg K.P."/>
            <person name="Davis C."/>
            <person name="Delgado O."/>
            <person name="Dinh H.H."/>
            <person name="Draper H."/>
            <person name="Gonzalez-Garay M.L."/>
            <person name="Havlak P."/>
            <person name="Jackson L.R."/>
            <person name="Jacob L.S."/>
            <person name="Kelly S.H."/>
            <person name="Li L."/>
            <person name="Li Z."/>
            <person name="Liu J."/>
            <person name="Liu W."/>
            <person name="Lu J."/>
            <person name="Maheshwari M."/>
            <person name="Nguyen B.V."/>
            <person name="Okwuonu G.O."/>
            <person name="Pasternak S."/>
            <person name="Perez L.M."/>
            <person name="Plopper F.J."/>
            <person name="Santibanez J."/>
            <person name="Shen H."/>
            <person name="Tabor P.E."/>
            <person name="Verduzco D."/>
            <person name="Waldron L."/>
            <person name="Wang Q."/>
            <person name="Williams G.A."/>
            <person name="Zhang J."/>
            <person name="Zhou J."/>
            <person name="Allen C.C."/>
            <person name="Amin A.G."/>
            <person name="Anyalebechi V."/>
            <person name="Bailey M."/>
            <person name="Barbaria J.A."/>
            <person name="Bimage K.E."/>
            <person name="Bryant N.P."/>
            <person name="Burch P.E."/>
            <person name="Burkett C.E."/>
            <person name="Burrell K.L."/>
            <person name="Calderon E."/>
            <person name="Cardenas V."/>
            <person name="Carter K."/>
            <person name="Casias K."/>
            <person name="Cavazos I."/>
            <person name="Cavazos S.R."/>
            <person name="Ceasar H."/>
            <person name="Chacko J."/>
            <person name="Chan S.N."/>
            <person name="Chavez D."/>
            <person name="Christopoulos C."/>
            <person name="Chu J."/>
            <person name="Cockrell R."/>
            <person name="Cox C.D."/>
            <person name="Dang M."/>
            <person name="Dathorne S.R."/>
            <person name="David R."/>
            <person name="Davis C.M."/>
            <person name="Davy-Carroll L."/>
            <person name="Deshazo D.R."/>
            <person name="Donlin J.E."/>
            <person name="D'Souza L."/>
            <person name="Eaves K.A."/>
            <person name="Egan A."/>
            <person name="Emery-Cohen A.J."/>
            <person name="Escotto M."/>
            <person name="Flagg N."/>
            <person name="Forbes L.D."/>
            <person name="Gabisi A.M."/>
            <person name="Garza M."/>
            <person name="Hamilton C."/>
            <person name="Henderson N."/>
            <person name="Hernandez O."/>
            <person name="Hines S."/>
            <person name="Hogues M.E."/>
            <person name="Huang M."/>
            <person name="Idlebird D.G."/>
            <person name="Johnson R."/>
            <person name="Jolivet A."/>
            <person name="Jones S."/>
            <person name="Kagan R."/>
            <person name="King L.M."/>
            <person name="Leal B."/>
            <person name="Lebow H."/>
            <person name="Lee S."/>
            <person name="LeVan J.M."/>
            <person name="Lewis L.C."/>
            <person name="London P."/>
            <person name="Lorensuhewa L.M."/>
            <person name="Loulseged H."/>
            <person name="Lovett D.A."/>
            <person name="Lucier A."/>
            <person name="Lucier R.L."/>
            <person name="Ma J."/>
            <person name="Madu R.C."/>
            <person name="Mapua P."/>
            <person name="Martindale A.D."/>
            <person name="Martinez E."/>
            <person name="Massey E."/>
            <person name="Mawhiney S."/>
            <person name="Meador M.G."/>
            <person name="Mendez S."/>
            <person name="Mercado C."/>
            <person name="Mercado I.C."/>
            <person name="Merritt C.E."/>
            <person name="Miner Z.L."/>
            <person name="Minja E."/>
            <person name="Mitchell T."/>
            <person name="Mohabbat F."/>
            <person name="Mohabbat K."/>
            <person name="Montgomery B."/>
            <person name="Moore N."/>
            <person name="Morris S."/>
            <person name="Munidasa M."/>
            <person name="Ngo R.N."/>
            <person name="Nguyen N.B."/>
            <person name="Nickerson E."/>
            <person name="Nwaokelemeh O.O."/>
            <person name="Nwokenkwo S."/>
            <person name="Obregon M."/>
            <person name="Oguh M."/>
            <person name="Oragunye N."/>
            <person name="Oviedo R.J."/>
            <person name="Parish B.J."/>
            <person name="Parker D.N."/>
            <person name="Parrish J."/>
            <person name="Parks K.L."/>
            <person name="Paul H.A."/>
            <person name="Payton B.A."/>
            <person name="Perez A."/>
            <person name="Perrin W."/>
            <person name="Pickens A."/>
            <person name="Primus E.L."/>
            <person name="Pu L.L."/>
            <person name="Puazo M."/>
            <person name="Quiles M.M."/>
            <person name="Quiroz J.B."/>
            <person name="Rabata D."/>
            <person name="Reeves K."/>
            <person name="Ruiz S.J."/>
            <person name="Shao H."/>
            <person name="Sisson I."/>
            <person name="Sonaike T."/>
            <person name="Sorelle R.P."/>
            <person name="Sutton A.E."/>
            <person name="Svatek A.F."/>
            <person name="Svetz L.A."/>
            <person name="Tamerisa K.S."/>
            <person name="Taylor T.R."/>
            <person name="Teague B."/>
            <person name="Thomas N."/>
            <person name="Thorn R.D."/>
            <person name="Trejos Z.Y."/>
            <person name="Trevino B.K."/>
            <person name="Ukegbu O.N."/>
            <person name="Urban J.B."/>
            <person name="Vasquez L.I."/>
            <person name="Vera V.A."/>
            <person name="Villasana D.M."/>
            <person name="Wang L."/>
            <person name="Ward-Moore S."/>
            <person name="Warren J.T."/>
            <person name="Wei X."/>
            <person name="White F."/>
            <person name="Williamson A.L."/>
            <person name="Wleczyk R."/>
            <person name="Wooden H.S."/>
            <person name="Wooden S.H."/>
            <person name="Yen J."/>
            <person name="Yoon L."/>
            <person name="Yoon V."/>
            <person name="Zorrilla S.E."/>
            <person name="Nelson D."/>
            <person name="Kucherlapati R."/>
            <person name="Weinstock G."/>
            <person name="Gibbs R.A."/>
            <person name="null."/>
        </authorList>
    </citation>
    <scope>NUCLEOTIDE SEQUENCE [LARGE SCALE GENOMIC DNA]</scope>
</reference>
<gene>
    <name evidence="1" type="primary">ANO4</name>
</gene>
<accession>F8VUH1</accession>
<protein>
    <submittedName>
        <fullName evidence="1">Anoctamin 4</fullName>
    </submittedName>
</protein>
<evidence type="ECO:0000313" key="1">
    <source>
        <dbReference type="Ensembl" id="ENSP00000447867.1"/>
    </source>
</evidence>
<dbReference type="UCSC" id="uc058sgf.1">
    <property type="organism name" value="human"/>
</dbReference>
<reference evidence="1" key="5">
    <citation type="submission" date="2025-09" db="UniProtKB">
        <authorList>
            <consortium name="Ensembl"/>
        </authorList>
    </citation>
    <scope>IDENTIFICATION</scope>
</reference>
<dbReference type="Antibodypedia" id="66428">
    <property type="antibodies" value="87 antibodies from 12 providers"/>
</dbReference>
<dbReference type="VEuPathDB" id="HostDB:ENSG00000151572"/>
<dbReference type="EMBL" id="AC138360">
    <property type="status" value="NOT_ANNOTATED_CDS"/>
    <property type="molecule type" value="Genomic_DNA"/>
</dbReference>
<name>F8VUH1_HUMAN</name>